<evidence type="ECO:0000259" key="3">
    <source>
        <dbReference type="Pfam" id="PF08924"/>
    </source>
</evidence>
<dbReference type="InterPro" id="IPR002502">
    <property type="entry name" value="Amidase_domain"/>
</dbReference>
<evidence type="ECO:0000259" key="4">
    <source>
        <dbReference type="Pfam" id="PF13810"/>
    </source>
</evidence>
<sequence>MTTRPVKGTFAISSGFRTADRPDHDGIDIAAPSGTPIYAPVDGIVIEGADRAAGSVSGFGNWVWIDAQQERGIDLIFGHMRHSSILVKRGDRVREGQLIATVGSEGQATGPHLHFEVWGPPGRIGGDARNPEDLVRDAIEPGAPVGVGTNGGSAGVFSEAFPLPRGFYFGPLEGPDSSISGRHGSERTEWIIGLKRWQKAQGLPQTGVYDVATADAARAVQLAHGLTPDGLIGEDTWRAGMEGTAPSLPPVEGTPNLQLVDHAAARPGAKAVKADGYDGAVRYLVDSPDRGLINKKLTPEEAAGYLALGMPLVSNWQKGKNATADWRRGFDGGVADAKAADAWHKNCGGPAAAPIFFSIDDDLTLAEWNSLAAPYLRGAASVIGKQRVGAYCKYIACDWAIEDDVVGVCRDGSGRRYLWQPNTWLGGRPLGTISEHACLFQRLIHPRDNVTVAGINVDVSDTLTADFGQWQYAEQPVDPEPGGVRAPEGYDITWREGPGYNQGHDVYARIYLHTTENQDWIARAENVADYQTSTKNDPAKAGSYHYLIDDNHIVQTVSTKNTAWGVPGAGKRMSVDIAMVGTSGAIPRWTGINPNEEGNPKQRDRWLEHDKMLDMVAFTIAKVSKEHGIPIERVDTTGVRNNMRGVSSHNNYTYGSGIGTHWDVPDTFPYDVVLATAMRYAGIPDDPDRFPLPSGHYWGPLEGPQESWSNLFGNEPQSSKDGLKRWQATLDIPQSSVFDRATSDAAKKMQIAKGWPVTGHVYAGEWYGVIKDGWRLPGTPVDAGHEITPVAHKVADATGPGHTDRFGMAATDLGVMTRTPSGRILAVFGDTFRDPRVGSADWRAPVALFSDTTRLDDGIRWHEAAGPDSGYARQLLPYDHGDGTTVLPSDVITIGPDIFLHVMVNKGLGNVVRTEIWKSSDDGKSWSRTPAEFDAGLHGGFAQLWTWARDDDGWVYVFSTGFQRDKGAILRRVREDRITDPDAYIGWGWRDGQWNWGNPPTPVLEKQPSAEKFGEMCLRKIQNKWVLVNFDASTVGGYDIDIRILDKPTDNLYQVRKTTPIRGSAWAEEGGDRIAQLYGPSIVPGSTLDGGLHLLVSQWKTADGWPYRAMHFKVQVG</sequence>
<dbReference type="SUPFAM" id="SSF47090">
    <property type="entry name" value="PGBD-like"/>
    <property type="match status" value="1"/>
</dbReference>
<proteinExistence type="predicted"/>
<dbReference type="SUPFAM" id="SSF55846">
    <property type="entry name" value="N-acetylmuramoyl-L-alanine amidase-like"/>
    <property type="match status" value="1"/>
</dbReference>
<dbReference type="InterPro" id="IPR036366">
    <property type="entry name" value="PGBDSf"/>
</dbReference>
<feature type="domain" description="Rv2525c-like glycoside hydrolase-like" evidence="3">
    <location>
        <begin position="271"/>
        <end position="424"/>
    </location>
</feature>
<dbReference type="Pfam" id="PF01551">
    <property type="entry name" value="Peptidase_M23"/>
    <property type="match status" value="1"/>
</dbReference>
<dbReference type="PANTHER" id="PTHR21666">
    <property type="entry name" value="PEPTIDASE-RELATED"/>
    <property type="match status" value="1"/>
</dbReference>
<dbReference type="PANTHER" id="PTHR21666:SF270">
    <property type="entry name" value="MUREIN HYDROLASE ACTIVATOR ENVC"/>
    <property type="match status" value="1"/>
</dbReference>
<evidence type="ECO:0000259" key="2">
    <source>
        <dbReference type="Pfam" id="PF01551"/>
    </source>
</evidence>
<dbReference type="EMBL" id="BLAH01000053">
    <property type="protein sequence ID" value="GES36256.1"/>
    <property type="molecule type" value="Genomic_DNA"/>
</dbReference>
<gene>
    <name evidence="5" type="ORF">RAJCM14343_1507</name>
</gene>
<dbReference type="Gene3D" id="3.40.80.10">
    <property type="entry name" value="Peptidoglycan recognition protein-like"/>
    <property type="match status" value="1"/>
</dbReference>
<dbReference type="InterPro" id="IPR025442">
    <property type="entry name" value="DUF4185"/>
</dbReference>
<dbReference type="RefSeq" id="WP_080688629.1">
    <property type="nucleotide sequence ID" value="NZ_BAAAYP010000052.1"/>
</dbReference>
<name>A0ABQ0YIF2_9NOCA</name>
<evidence type="ECO:0000259" key="1">
    <source>
        <dbReference type="Pfam" id="PF01510"/>
    </source>
</evidence>
<evidence type="ECO:0000313" key="6">
    <source>
        <dbReference type="Proteomes" id="UP000325466"/>
    </source>
</evidence>
<dbReference type="Gene3D" id="2.70.70.10">
    <property type="entry name" value="Glucose Permease (Domain IIA)"/>
    <property type="match status" value="1"/>
</dbReference>
<dbReference type="InterPro" id="IPR036505">
    <property type="entry name" value="Amidase/PGRP_sf"/>
</dbReference>
<dbReference type="CDD" id="cd12797">
    <property type="entry name" value="M23_peptidase"/>
    <property type="match status" value="1"/>
</dbReference>
<feature type="domain" description="M23ase beta-sheet core" evidence="2">
    <location>
        <begin position="24"/>
        <end position="118"/>
    </location>
</feature>
<feature type="domain" description="N-acetylmuramoyl-L-alanine amidase" evidence="1">
    <location>
        <begin position="510"/>
        <end position="649"/>
    </location>
</feature>
<dbReference type="InterPro" id="IPR036278">
    <property type="entry name" value="Sialidase_sf"/>
</dbReference>
<accession>A0ABQ0YIF2</accession>
<dbReference type="InterPro" id="IPR036365">
    <property type="entry name" value="PGBD-like_sf"/>
</dbReference>
<protein>
    <submittedName>
        <fullName evidence="5">Secreted protein</fullName>
    </submittedName>
</protein>
<dbReference type="SUPFAM" id="SSF50939">
    <property type="entry name" value="Sialidases"/>
    <property type="match status" value="1"/>
</dbReference>
<dbReference type="InterPro" id="IPR015020">
    <property type="entry name" value="Rv2525c-like_Glyco_Hydro-like"/>
</dbReference>
<dbReference type="InterPro" id="IPR050570">
    <property type="entry name" value="Cell_wall_metabolism_enzyme"/>
</dbReference>
<dbReference type="InterPro" id="IPR016047">
    <property type="entry name" value="M23ase_b-sheet_dom"/>
</dbReference>
<dbReference type="InterPro" id="IPR011055">
    <property type="entry name" value="Dup_hybrid_motif"/>
</dbReference>
<evidence type="ECO:0000313" key="5">
    <source>
        <dbReference type="EMBL" id="GES36256.1"/>
    </source>
</evidence>
<comment type="caution">
    <text evidence="5">The sequence shown here is derived from an EMBL/GenBank/DDBJ whole genome shotgun (WGS) entry which is preliminary data.</text>
</comment>
<dbReference type="Gene3D" id="1.10.101.10">
    <property type="entry name" value="PGBD-like superfamily/PGBD"/>
    <property type="match status" value="1"/>
</dbReference>
<dbReference type="Proteomes" id="UP000325466">
    <property type="component" value="Unassembled WGS sequence"/>
</dbReference>
<dbReference type="Gene3D" id="3.20.20.80">
    <property type="entry name" value="Glycosidases"/>
    <property type="match status" value="1"/>
</dbReference>
<feature type="domain" description="DUF4185" evidence="4">
    <location>
        <begin position="799"/>
        <end position="1112"/>
    </location>
</feature>
<keyword evidence="6" id="KW-1185">Reference proteome</keyword>
<dbReference type="Pfam" id="PF08924">
    <property type="entry name" value="Rv2525c_GlyHyd-like"/>
    <property type="match status" value="1"/>
</dbReference>
<reference evidence="5 6" key="1">
    <citation type="journal article" date="2018" name="Biodegradation">
        <title>1,4-Dioxane degradation characteristics of Rhodococcus aetherivorans JCM 14343.</title>
        <authorList>
            <person name="Inoue D."/>
            <person name="Tsunoda T."/>
            <person name="Yamamoto N."/>
            <person name="Ike M."/>
            <person name="Sei K."/>
        </authorList>
    </citation>
    <scope>NUCLEOTIDE SEQUENCE [LARGE SCALE GENOMIC DNA]</scope>
    <source>
        <strain evidence="5 6">JCM 14343</strain>
    </source>
</reference>
<dbReference type="SUPFAM" id="SSF51261">
    <property type="entry name" value="Duplicated hybrid motif"/>
    <property type="match status" value="1"/>
</dbReference>
<dbReference type="Pfam" id="PF01510">
    <property type="entry name" value="Amidase_2"/>
    <property type="match status" value="1"/>
</dbReference>
<dbReference type="Pfam" id="PF13810">
    <property type="entry name" value="DUF4185"/>
    <property type="match status" value="1"/>
</dbReference>
<organism evidence="5 6">
    <name type="scientific">Rhodococcus aetherivorans</name>
    <dbReference type="NCBI Taxonomy" id="191292"/>
    <lineage>
        <taxon>Bacteria</taxon>
        <taxon>Bacillati</taxon>
        <taxon>Actinomycetota</taxon>
        <taxon>Actinomycetes</taxon>
        <taxon>Mycobacteriales</taxon>
        <taxon>Nocardiaceae</taxon>
        <taxon>Rhodococcus</taxon>
    </lineage>
</organism>